<organism evidence="1 2">
    <name type="scientific">Facklamia lactis</name>
    <dbReference type="NCBI Taxonomy" id="2749967"/>
    <lineage>
        <taxon>Bacteria</taxon>
        <taxon>Bacillati</taxon>
        <taxon>Bacillota</taxon>
        <taxon>Bacilli</taxon>
        <taxon>Lactobacillales</taxon>
        <taxon>Aerococcaceae</taxon>
        <taxon>Facklamia</taxon>
    </lineage>
</organism>
<evidence type="ECO:0000313" key="1">
    <source>
        <dbReference type="EMBL" id="MBG9986914.1"/>
    </source>
</evidence>
<evidence type="ECO:0000313" key="2">
    <source>
        <dbReference type="Proteomes" id="UP000721415"/>
    </source>
</evidence>
<name>A0ABS0LUD2_9LACT</name>
<comment type="caution">
    <text evidence="1">The sequence shown here is derived from an EMBL/GenBank/DDBJ whole genome shotgun (WGS) entry which is preliminary data.</text>
</comment>
<sequence length="65" mass="7577">MNKVEIRGIEASDCQELFDLYQEEGWLSFSQEKIQALIHHSEWLIAVEAGEILVPYRSCAYPLFM</sequence>
<dbReference type="Proteomes" id="UP000721415">
    <property type="component" value="Unassembled WGS sequence"/>
</dbReference>
<keyword evidence="2" id="KW-1185">Reference proteome</keyword>
<proteinExistence type="predicted"/>
<protein>
    <recommendedName>
        <fullName evidence="3">GNAT family N-acetyltransferase</fullName>
    </recommendedName>
</protein>
<gene>
    <name evidence="1" type="ORF">HZY91_08440</name>
</gene>
<accession>A0ABS0LUD2</accession>
<evidence type="ECO:0008006" key="3">
    <source>
        <dbReference type="Google" id="ProtNLM"/>
    </source>
</evidence>
<dbReference type="RefSeq" id="WP_197115833.1">
    <property type="nucleotide sequence ID" value="NZ_JACBXQ010000005.1"/>
</dbReference>
<dbReference type="EMBL" id="JACBXQ010000005">
    <property type="protein sequence ID" value="MBG9986914.1"/>
    <property type="molecule type" value="Genomic_DNA"/>
</dbReference>
<reference evidence="1 2" key="1">
    <citation type="submission" date="2020-07" db="EMBL/GenBank/DDBJ databases">
        <title>Facklamia lactis sp. nov., isolated from raw milk.</title>
        <authorList>
            <person name="Doll E.V."/>
            <person name="Huptas C."/>
            <person name="Staib L."/>
            <person name="Wenning M."/>
            <person name="Scherer S."/>
        </authorList>
    </citation>
    <scope>NUCLEOTIDE SEQUENCE [LARGE SCALE GENOMIC DNA]</scope>
    <source>
        <strain evidence="1 2">DSM 111018</strain>
    </source>
</reference>